<reference evidence="1" key="1">
    <citation type="submission" date="2014-09" db="EMBL/GenBank/DDBJ databases">
        <authorList>
            <person name="Magalhaes I.L.F."/>
            <person name="Oliveira U."/>
            <person name="Santos F.R."/>
            <person name="Vidigal T.H.D.A."/>
            <person name="Brescovit A.D."/>
            <person name="Santos A.J."/>
        </authorList>
    </citation>
    <scope>NUCLEOTIDE SEQUENCE</scope>
    <source>
        <tissue evidence="1">Shoot tissue taken approximately 20 cm above the soil surface</tissue>
    </source>
</reference>
<organism evidence="1">
    <name type="scientific">Arundo donax</name>
    <name type="common">Giant reed</name>
    <name type="synonym">Donax arundinaceus</name>
    <dbReference type="NCBI Taxonomy" id="35708"/>
    <lineage>
        <taxon>Eukaryota</taxon>
        <taxon>Viridiplantae</taxon>
        <taxon>Streptophyta</taxon>
        <taxon>Embryophyta</taxon>
        <taxon>Tracheophyta</taxon>
        <taxon>Spermatophyta</taxon>
        <taxon>Magnoliopsida</taxon>
        <taxon>Liliopsida</taxon>
        <taxon>Poales</taxon>
        <taxon>Poaceae</taxon>
        <taxon>PACMAD clade</taxon>
        <taxon>Arundinoideae</taxon>
        <taxon>Arundineae</taxon>
        <taxon>Arundo</taxon>
    </lineage>
</organism>
<sequence length="41" mass="4542">MSQGAGAVNNISQGSCSVWPQLVRDRRDDEQAVHCKRRGTK</sequence>
<dbReference type="EMBL" id="GBRH01194242">
    <property type="protein sequence ID" value="JAE03654.1"/>
    <property type="molecule type" value="Transcribed_RNA"/>
</dbReference>
<reference evidence="1" key="2">
    <citation type="journal article" date="2015" name="Data Brief">
        <title>Shoot transcriptome of the giant reed, Arundo donax.</title>
        <authorList>
            <person name="Barrero R.A."/>
            <person name="Guerrero F.D."/>
            <person name="Moolhuijzen P."/>
            <person name="Goolsby J.A."/>
            <person name="Tidwell J."/>
            <person name="Bellgard S.E."/>
            <person name="Bellgard M.I."/>
        </authorList>
    </citation>
    <scope>NUCLEOTIDE SEQUENCE</scope>
    <source>
        <tissue evidence="1">Shoot tissue taken approximately 20 cm above the soil surface</tissue>
    </source>
</reference>
<evidence type="ECO:0000313" key="1">
    <source>
        <dbReference type="EMBL" id="JAE03654.1"/>
    </source>
</evidence>
<protein>
    <submittedName>
        <fullName evidence="1">Uncharacterized protein</fullName>
    </submittedName>
</protein>
<name>A0A0A9EXH8_ARUDO</name>
<dbReference type="AlphaFoldDB" id="A0A0A9EXH8"/>
<proteinExistence type="predicted"/>
<accession>A0A0A9EXH8</accession>